<dbReference type="SUPFAM" id="SSF54427">
    <property type="entry name" value="NTF2-like"/>
    <property type="match status" value="1"/>
</dbReference>
<dbReference type="InterPro" id="IPR032710">
    <property type="entry name" value="NTF2-like_dom_sf"/>
</dbReference>
<protein>
    <submittedName>
        <fullName evidence="2">SgcJ/EcaC family oxidoreductase</fullName>
    </submittedName>
</protein>
<name>A0ABU8W950_9BURK</name>
<reference evidence="2 3" key="1">
    <citation type="submission" date="2024-03" db="EMBL/GenBank/DDBJ databases">
        <title>Novel species of the genus Variovorax.</title>
        <authorList>
            <person name="Liu Q."/>
            <person name="Xin Y.-H."/>
        </authorList>
    </citation>
    <scope>NUCLEOTIDE SEQUENCE [LARGE SCALE GENOMIC DNA]</scope>
    <source>
        <strain evidence="2 3">KACC 18501</strain>
    </source>
</reference>
<dbReference type="NCBIfam" id="TIGR02246">
    <property type="entry name" value="SgcJ/EcaC family oxidoreductase"/>
    <property type="match status" value="1"/>
</dbReference>
<dbReference type="InterPro" id="IPR013543">
    <property type="entry name" value="Ca/CaM-dep_prot_kinase-assoc"/>
</dbReference>
<gene>
    <name evidence="2" type="ORF">WKW80_31910</name>
</gene>
<evidence type="ECO:0000259" key="1">
    <source>
        <dbReference type="Pfam" id="PF08332"/>
    </source>
</evidence>
<evidence type="ECO:0000313" key="3">
    <source>
        <dbReference type="Proteomes" id="UP001363010"/>
    </source>
</evidence>
<dbReference type="Proteomes" id="UP001363010">
    <property type="component" value="Unassembled WGS sequence"/>
</dbReference>
<dbReference type="Gene3D" id="3.10.450.50">
    <property type="match status" value="1"/>
</dbReference>
<evidence type="ECO:0000313" key="2">
    <source>
        <dbReference type="EMBL" id="MEJ8826572.1"/>
    </source>
</evidence>
<comment type="caution">
    <text evidence="2">The sequence shown here is derived from an EMBL/GenBank/DDBJ whole genome shotgun (WGS) entry which is preliminary data.</text>
</comment>
<dbReference type="EMBL" id="JBBKZV010000036">
    <property type="protein sequence ID" value="MEJ8826572.1"/>
    <property type="molecule type" value="Genomic_DNA"/>
</dbReference>
<organism evidence="2 3">
    <name type="scientific">Variovorax humicola</name>
    <dbReference type="NCBI Taxonomy" id="1769758"/>
    <lineage>
        <taxon>Bacteria</taxon>
        <taxon>Pseudomonadati</taxon>
        <taxon>Pseudomonadota</taxon>
        <taxon>Betaproteobacteria</taxon>
        <taxon>Burkholderiales</taxon>
        <taxon>Comamonadaceae</taxon>
        <taxon>Variovorax</taxon>
    </lineage>
</organism>
<dbReference type="PIRSF" id="PIRSF028470">
    <property type="entry name" value="UCP028470"/>
    <property type="match status" value="1"/>
</dbReference>
<dbReference type="InterPro" id="IPR011944">
    <property type="entry name" value="Steroid_delta5-4_isomerase"/>
</dbReference>
<dbReference type="InterPro" id="IPR016887">
    <property type="entry name" value="UCP028470_steroid_isom-rel"/>
</dbReference>
<dbReference type="Pfam" id="PF08332">
    <property type="entry name" value="CaMKII_AD"/>
    <property type="match status" value="1"/>
</dbReference>
<feature type="domain" description="Calcium/calmodulin-dependent protein kinase II association-domain" evidence="1">
    <location>
        <begin position="25"/>
        <end position="143"/>
    </location>
</feature>
<accession>A0ABU8W950</accession>
<keyword evidence="3" id="KW-1185">Reference proteome</keyword>
<proteinExistence type="predicted"/>
<sequence>MLAGCASNPLGSTSGRTETCKATSEKEVAALFDRWNQSLQTGDPRKVVDNYADKSVLLPTVSNTPRLNAAQKQDYFEHFLQDKPFGRIDSRTIEIGCNTAVDAGLYTFTFAKTGAVVKARYTYTYRWDGSRWLITSHHSSAMPEK</sequence>